<feature type="domain" description="RimM N-terminal" evidence="6">
    <location>
        <begin position="14"/>
        <end position="87"/>
    </location>
</feature>
<dbReference type="SUPFAM" id="SSF50346">
    <property type="entry name" value="PRC-barrel domain"/>
    <property type="match status" value="1"/>
</dbReference>
<comment type="subunit">
    <text evidence="5">Binds ribosomal protein uS19.</text>
</comment>
<dbReference type="GO" id="GO:0005737">
    <property type="term" value="C:cytoplasm"/>
    <property type="evidence" value="ECO:0007669"/>
    <property type="project" value="UniProtKB-SubCell"/>
</dbReference>
<sequence length="174" mass="19298">MTNEKNFSAEPILLGVLHGAYGLKGWVRVQPFQDTQALLSSENWLICDREGGVRPIRMEKAKVHGAGLIAKLEGIETPEQAAELRGAVGMYRKDFPQIEEGEFYWVDLIGCEAVNKAGETIGVVKGLIDNGVHDILDVQKPDGSSVLIPFVDSYFVEADLENRKIVLDWDPTWS</sequence>
<evidence type="ECO:0000256" key="4">
    <source>
        <dbReference type="ARBA" id="ARBA00023186"/>
    </source>
</evidence>
<dbReference type="AlphaFoldDB" id="A0A6L6YM67"/>
<dbReference type="InterPro" id="IPR002676">
    <property type="entry name" value="RimM_N"/>
</dbReference>
<keyword evidence="3 5" id="KW-0698">rRNA processing</keyword>
<dbReference type="HAMAP" id="MF_00014">
    <property type="entry name" value="Ribosome_mat_RimM"/>
    <property type="match status" value="1"/>
</dbReference>
<dbReference type="GO" id="GO:0006364">
    <property type="term" value="P:rRNA processing"/>
    <property type="evidence" value="ECO:0007669"/>
    <property type="project" value="UniProtKB-UniRule"/>
</dbReference>
<evidence type="ECO:0000259" key="6">
    <source>
        <dbReference type="Pfam" id="PF01782"/>
    </source>
</evidence>
<dbReference type="InterPro" id="IPR056792">
    <property type="entry name" value="PRC_RimM"/>
</dbReference>
<comment type="caution">
    <text evidence="8">The sequence shown here is derived from an EMBL/GenBank/DDBJ whole genome shotgun (WGS) entry which is preliminary data.</text>
</comment>
<dbReference type="Pfam" id="PF01782">
    <property type="entry name" value="RimM"/>
    <property type="match status" value="1"/>
</dbReference>
<keyword evidence="4 5" id="KW-0143">Chaperone</keyword>
<dbReference type="OrthoDB" id="9783509at2"/>
<dbReference type="GO" id="GO:0043022">
    <property type="term" value="F:ribosome binding"/>
    <property type="evidence" value="ECO:0007669"/>
    <property type="project" value="InterPro"/>
</dbReference>
<dbReference type="EMBL" id="WSRP01000007">
    <property type="protein sequence ID" value="MVX56241.1"/>
    <property type="molecule type" value="Genomic_DNA"/>
</dbReference>
<dbReference type="PANTHER" id="PTHR33692:SF1">
    <property type="entry name" value="RIBOSOME MATURATION FACTOR RIMM"/>
    <property type="match status" value="1"/>
</dbReference>
<organism evidence="8 9">
    <name type="scientific">Parasutterella muris</name>
    <dbReference type="NCBI Taxonomy" id="2565572"/>
    <lineage>
        <taxon>Bacteria</taxon>
        <taxon>Pseudomonadati</taxon>
        <taxon>Pseudomonadota</taxon>
        <taxon>Betaproteobacteria</taxon>
        <taxon>Burkholderiales</taxon>
        <taxon>Sutterellaceae</taxon>
        <taxon>Parasutterella</taxon>
    </lineage>
</organism>
<evidence type="ECO:0000313" key="8">
    <source>
        <dbReference type="EMBL" id="MVX56241.1"/>
    </source>
</evidence>
<dbReference type="PANTHER" id="PTHR33692">
    <property type="entry name" value="RIBOSOME MATURATION FACTOR RIMM"/>
    <property type="match status" value="1"/>
</dbReference>
<dbReference type="Pfam" id="PF24986">
    <property type="entry name" value="PRC_RimM"/>
    <property type="match status" value="1"/>
</dbReference>
<feature type="domain" description="Ribosome maturation factor RimM PRC barrel" evidence="7">
    <location>
        <begin position="105"/>
        <end position="170"/>
    </location>
</feature>
<dbReference type="SUPFAM" id="SSF50447">
    <property type="entry name" value="Translation proteins"/>
    <property type="match status" value="1"/>
</dbReference>
<dbReference type="Proteomes" id="UP000472580">
    <property type="component" value="Unassembled WGS sequence"/>
</dbReference>
<dbReference type="Gene3D" id="2.40.30.60">
    <property type="entry name" value="RimM"/>
    <property type="match status" value="1"/>
</dbReference>
<keyword evidence="9" id="KW-1185">Reference proteome</keyword>
<dbReference type="RefSeq" id="WP_160334677.1">
    <property type="nucleotide sequence ID" value="NZ_WSRP01000007.1"/>
</dbReference>
<proteinExistence type="inferred from homology"/>
<keyword evidence="2 5" id="KW-0690">Ribosome biogenesis</keyword>
<evidence type="ECO:0000256" key="3">
    <source>
        <dbReference type="ARBA" id="ARBA00022552"/>
    </source>
</evidence>
<dbReference type="InterPro" id="IPR009000">
    <property type="entry name" value="Transl_B-barrel_sf"/>
</dbReference>
<dbReference type="InterPro" id="IPR011033">
    <property type="entry name" value="PRC_barrel-like_sf"/>
</dbReference>
<protein>
    <recommendedName>
        <fullName evidence="5">Ribosome maturation factor RimM</fullName>
    </recommendedName>
</protein>
<dbReference type="InterPro" id="IPR036976">
    <property type="entry name" value="RimM_N_sf"/>
</dbReference>
<dbReference type="GO" id="GO:0005840">
    <property type="term" value="C:ribosome"/>
    <property type="evidence" value="ECO:0007669"/>
    <property type="project" value="InterPro"/>
</dbReference>
<comment type="similarity">
    <text evidence="5">Belongs to the RimM family.</text>
</comment>
<comment type="domain">
    <text evidence="5">The PRC barrel domain binds ribosomal protein uS19.</text>
</comment>
<comment type="subcellular location">
    <subcellularLocation>
        <location evidence="5">Cytoplasm</location>
    </subcellularLocation>
</comment>
<evidence type="ECO:0000259" key="7">
    <source>
        <dbReference type="Pfam" id="PF24986"/>
    </source>
</evidence>
<evidence type="ECO:0000313" key="9">
    <source>
        <dbReference type="Proteomes" id="UP000472580"/>
    </source>
</evidence>
<comment type="function">
    <text evidence="5">An accessory protein needed during the final step in the assembly of 30S ribosomal subunit, possibly for assembly of the head region. Essential for efficient processing of 16S rRNA. May be needed both before and after RbfA during the maturation of 16S rRNA. It has affinity for free ribosomal 30S subunits but not for 70S ribosomes.</text>
</comment>
<name>A0A6L6YM67_9BURK</name>
<gene>
    <name evidence="5 8" type="primary">rimM</name>
    <name evidence="8" type="ORF">E5987_03350</name>
</gene>
<accession>A0A6L6YM67</accession>
<evidence type="ECO:0000256" key="1">
    <source>
        <dbReference type="ARBA" id="ARBA00022490"/>
    </source>
</evidence>
<evidence type="ECO:0000256" key="2">
    <source>
        <dbReference type="ARBA" id="ARBA00022517"/>
    </source>
</evidence>
<dbReference type="InterPro" id="IPR011961">
    <property type="entry name" value="RimM"/>
</dbReference>
<dbReference type="GO" id="GO:0042274">
    <property type="term" value="P:ribosomal small subunit biogenesis"/>
    <property type="evidence" value="ECO:0007669"/>
    <property type="project" value="UniProtKB-UniRule"/>
</dbReference>
<reference evidence="8 9" key="1">
    <citation type="submission" date="2019-12" db="EMBL/GenBank/DDBJ databases">
        <title>Microbes associate with the intestines of laboratory mice.</title>
        <authorList>
            <person name="Navarre W."/>
            <person name="Wong E."/>
        </authorList>
    </citation>
    <scope>NUCLEOTIDE SEQUENCE [LARGE SCALE GENOMIC DNA]</scope>
    <source>
        <strain evidence="8 9">NM82_D38</strain>
    </source>
</reference>
<evidence type="ECO:0000256" key="5">
    <source>
        <dbReference type="HAMAP-Rule" id="MF_00014"/>
    </source>
</evidence>
<dbReference type="Gene3D" id="2.30.30.240">
    <property type="entry name" value="PRC-barrel domain"/>
    <property type="match status" value="1"/>
</dbReference>
<keyword evidence="1 5" id="KW-0963">Cytoplasm</keyword>
<dbReference type="NCBIfam" id="TIGR02273">
    <property type="entry name" value="16S_RimM"/>
    <property type="match status" value="1"/>
</dbReference>